<evidence type="ECO:0000313" key="3">
    <source>
        <dbReference type="Proteomes" id="UP001501584"/>
    </source>
</evidence>
<organism evidence="2 3">
    <name type="scientific">Glycomyces rutgersensis</name>
    <dbReference type="NCBI Taxonomy" id="58115"/>
    <lineage>
        <taxon>Bacteria</taxon>
        <taxon>Bacillati</taxon>
        <taxon>Actinomycetota</taxon>
        <taxon>Actinomycetes</taxon>
        <taxon>Glycomycetales</taxon>
        <taxon>Glycomycetaceae</taxon>
        <taxon>Glycomyces</taxon>
    </lineage>
</organism>
<accession>A0ABN3FDV8</accession>
<gene>
    <name evidence="2" type="ORF">GCM10010403_18070</name>
</gene>
<keyword evidence="1" id="KW-1133">Transmembrane helix</keyword>
<name>A0ABN3FDV8_9ACTN</name>
<evidence type="ECO:0000313" key="2">
    <source>
        <dbReference type="EMBL" id="GAA2327489.1"/>
    </source>
</evidence>
<reference evidence="2 3" key="1">
    <citation type="journal article" date="2019" name="Int. J. Syst. Evol. Microbiol.">
        <title>The Global Catalogue of Microorganisms (GCM) 10K type strain sequencing project: providing services to taxonomists for standard genome sequencing and annotation.</title>
        <authorList>
            <consortium name="The Broad Institute Genomics Platform"/>
            <consortium name="The Broad Institute Genome Sequencing Center for Infectious Disease"/>
            <person name="Wu L."/>
            <person name="Ma J."/>
        </authorList>
    </citation>
    <scope>NUCLEOTIDE SEQUENCE [LARGE SCALE GENOMIC DNA]</scope>
    <source>
        <strain evidence="2 3">JCM 6238</strain>
    </source>
</reference>
<proteinExistence type="predicted"/>
<comment type="caution">
    <text evidence="2">The sequence shown here is derived from an EMBL/GenBank/DDBJ whole genome shotgun (WGS) entry which is preliminary data.</text>
</comment>
<dbReference type="EMBL" id="BAAASX010000002">
    <property type="protein sequence ID" value="GAA2327489.1"/>
    <property type="molecule type" value="Genomic_DNA"/>
</dbReference>
<feature type="transmembrane region" description="Helical" evidence="1">
    <location>
        <begin position="91"/>
        <end position="111"/>
    </location>
</feature>
<protein>
    <submittedName>
        <fullName evidence="2">Uncharacterized protein</fullName>
    </submittedName>
</protein>
<sequence>MATASALASAKAWSRPAWSDRAAAVGTATALLWSRQRCVKCSSERVWRASSGLGKGFHTTFTGPSRRTPVGGAAPAAPPWFAEKKETMPDLAYLALTVACFVALALVVKAVEKL</sequence>
<keyword evidence="3" id="KW-1185">Reference proteome</keyword>
<keyword evidence="1" id="KW-0472">Membrane</keyword>
<evidence type="ECO:0000256" key="1">
    <source>
        <dbReference type="SAM" id="Phobius"/>
    </source>
</evidence>
<keyword evidence="1" id="KW-0812">Transmembrane</keyword>
<dbReference type="Proteomes" id="UP001501584">
    <property type="component" value="Unassembled WGS sequence"/>
</dbReference>